<dbReference type="Proteomes" id="UP000053611">
    <property type="component" value="Unassembled WGS sequence"/>
</dbReference>
<evidence type="ECO:0000313" key="1">
    <source>
        <dbReference type="EMBL" id="KLT43885.1"/>
    </source>
</evidence>
<dbReference type="RefSeq" id="XP_018280376.1">
    <property type="nucleotide sequence ID" value="XM_018422642.1"/>
</dbReference>
<reference evidence="1 2" key="1">
    <citation type="submission" date="2015-03" db="EMBL/GenBank/DDBJ databases">
        <title>Genomics and transcriptomics of the oil-accumulating basidiomycete yeast T. oleaginosus allow insights into substrate utilization and the diverse evolutionary trajectories of mating systems in fungi.</title>
        <authorList>
            <consortium name="DOE Joint Genome Institute"/>
            <person name="Kourist R."/>
            <person name="Kracht O."/>
            <person name="Bracharz F."/>
            <person name="Lipzen A."/>
            <person name="Nolan M."/>
            <person name="Ohm R."/>
            <person name="Grigoriev I."/>
            <person name="Sun S."/>
            <person name="Heitman J."/>
            <person name="Bruck T."/>
            <person name="Nowrousian M."/>
        </authorList>
    </citation>
    <scope>NUCLEOTIDE SEQUENCE [LARGE SCALE GENOMIC DNA]</scope>
    <source>
        <strain evidence="1 2">IBC0246</strain>
    </source>
</reference>
<accession>A0A0J0XS16</accession>
<evidence type="ECO:0000313" key="2">
    <source>
        <dbReference type="Proteomes" id="UP000053611"/>
    </source>
</evidence>
<name>A0A0J0XS16_9TREE</name>
<gene>
    <name evidence="1" type="ORF">CC85DRAFT_284165</name>
</gene>
<sequence>MTPAECSLGSTARLVGVLFQATATPPLALLEGWSFAGFSLPHTQSATTTLETTPSWIIEADRQIIATRRLAQLPRRAKLTEVTVPDLGFDNVRHMCSEVKPMMGRAMTVILPGAGPPDRQQAVARE</sequence>
<keyword evidence="2" id="KW-1185">Reference proteome</keyword>
<proteinExistence type="predicted"/>
<dbReference type="AlphaFoldDB" id="A0A0J0XS16"/>
<dbReference type="GeneID" id="28983245"/>
<protein>
    <submittedName>
        <fullName evidence="1">Uncharacterized protein</fullName>
    </submittedName>
</protein>
<dbReference type="EMBL" id="KQ087191">
    <property type="protein sequence ID" value="KLT43885.1"/>
    <property type="molecule type" value="Genomic_DNA"/>
</dbReference>
<organism evidence="1 2">
    <name type="scientific">Cutaneotrichosporon oleaginosum</name>
    <dbReference type="NCBI Taxonomy" id="879819"/>
    <lineage>
        <taxon>Eukaryota</taxon>
        <taxon>Fungi</taxon>
        <taxon>Dikarya</taxon>
        <taxon>Basidiomycota</taxon>
        <taxon>Agaricomycotina</taxon>
        <taxon>Tremellomycetes</taxon>
        <taxon>Trichosporonales</taxon>
        <taxon>Trichosporonaceae</taxon>
        <taxon>Cutaneotrichosporon</taxon>
    </lineage>
</organism>